<evidence type="ECO:0000313" key="16">
    <source>
        <dbReference type="Proteomes" id="UP000315217"/>
    </source>
</evidence>
<keyword evidence="4" id="KW-0997">Cell inner membrane</keyword>
<dbReference type="EMBL" id="VBAI01000034">
    <property type="protein sequence ID" value="TMJ12098.1"/>
    <property type="molecule type" value="Genomic_DNA"/>
</dbReference>
<evidence type="ECO:0000256" key="4">
    <source>
        <dbReference type="ARBA" id="ARBA00022519"/>
    </source>
</evidence>
<evidence type="ECO:0000256" key="8">
    <source>
        <dbReference type="ARBA" id="ARBA00022989"/>
    </source>
</evidence>
<evidence type="ECO:0000256" key="5">
    <source>
        <dbReference type="ARBA" id="ARBA00022692"/>
    </source>
</evidence>
<evidence type="ECO:0000256" key="12">
    <source>
        <dbReference type="RuleBase" id="RU363032"/>
    </source>
</evidence>
<reference evidence="15 16" key="1">
    <citation type="journal article" date="2019" name="Nat. Microbiol.">
        <title>Mediterranean grassland soil C-N compound turnover is dependent on rainfall and depth, and is mediated by genomically divergent microorganisms.</title>
        <authorList>
            <person name="Diamond S."/>
            <person name="Andeer P.F."/>
            <person name="Li Z."/>
            <person name="Crits-Christoph A."/>
            <person name="Burstein D."/>
            <person name="Anantharaman K."/>
            <person name="Lane K.R."/>
            <person name="Thomas B.C."/>
            <person name="Pan C."/>
            <person name="Northen T.R."/>
            <person name="Banfield J.F."/>
        </authorList>
    </citation>
    <scope>NUCLEOTIDE SEQUENCE [LARGE SCALE GENOMIC DNA]</scope>
    <source>
        <strain evidence="15">NP_1</strain>
    </source>
</reference>
<proteinExistence type="inferred from homology"/>
<feature type="region of interest" description="Disordered" evidence="13">
    <location>
        <begin position="1"/>
        <end position="27"/>
    </location>
</feature>
<evidence type="ECO:0000256" key="7">
    <source>
        <dbReference type="ARBA" id="ARBA00022927"/>
    </source>
</evidence>
<dbReference type="InterPro" id="IPR050366">
    <property type="entry name" value="BP-dependent_transpt_permease"/>
</dbReference>
<dbReference type="PANTHER" id="PTHR43386:SF2">
    <property type="entry name" value="OLIGOPEPTIDE TRANSPORT SYSTEM PERMEASE PROTEIN OPPC"/>
    <property type="match status" value="1"/>
</dbReference>
<evidence type="ECO:0000256" key="10">
    <source>
        <dbReference type="ARBA" id="ARBA00024202"/>
    </source>
</evidence>
<evidence type="ECO:0000256" key="2">
    <source>
        <dbReference type="ARBA" id="ARBA00022448"/>
    </source>
</evidence>
<keyword evidence="3" id="KW-1003">Cell membrane</keyword>
<feature type="transmembrane region" description="Helical" evidence="12">
    <location>
        <begin position="292"/>
        <end position="314"/>
    </location>
</feature>
<feature type="compositionally biased region" description="Basic and acidic residues" evidence="13">
    <location>
        <begin position="1"/>
        <end position="11"/>
    </location>
</feature>
<dbReference type="GO" id="GO:0055085">
    <property type="term" value="P:transmembrane transport"/>
    <property type="evidence" value="ECO:0007669"/>
    <property type="project" value="InterPro"/>
</dbReference>
<feature type="domain" description="ABC transmembrane type-1" evidence="14">
    <location>
        <begin position="105"/>
        <end position="315"/>
    </location>
</feature>
<keyword evidence="6" id="KW-0571">Peptide transport</keyword>
<sequence length="329" mass="34998">MSERISGESRARPQPQIVSPPGRRSSVSRGFWTDAWRRLVRNPLAMASLSFLSFLALLAVVAPVFLPYSHEKQDLLALYASPSAAHWLGTDHLGRDLLSRLLIGARISLTVGLVAECIIISIGTALGLVAGYSGGWVDSLIMRVVDALYAFPDLLLIIIVMSYLKAQLGGSTLGWLAPFAGMNKALGGLLGVFIALGLTSWLTTCRLVRGQVLSLREREYVEAARALGAGSGHVIRAHLLPNTLGPILVAATLGVPNAILLEASLSFIGLGVDPPMPSWGLMISEGVQAVQSYPHVILAPAIAVSLTLLAFNFLGDGLRDALDPLLKRA</sequence>
<dbReference type="Pfam" id="PF12911">
    <property type="entry name" value="OppC_N"/>
    <property type="match status" value="1"/>
</dbReference>
<dbReference type="Gene3D" id="1.10.3720.10">
    <property type="entry name" value="MetI-like"/>
    <property type="match status" value="1"/>
</dbReference>
<dbReference type="Pfam" id="PF00528">
    <property type="entry name" value="BPD_transp_1"/>
    <property type="match status" value="1"/>
</dbReference>
<gene>
    <name evidence="15" type="ORF">E6G98_03660</name>
</gene>
<keyword evidence="5 12" id="KW-0812">Transmembrane</keyword>
<name>A0A537LVQ1_9BACT</name>
<dbReference type="GO" id="GO:0015031">
    <property type="term" value="P:protein transport"/>
    <property type="evidence" value="ECO:0007669"/>
    <property type="project" value="UniProtKB-KW"/>
</dbReference>
<dbReference type="InterPro" id="IPR035906">
    <property type="entry name" value="MetI-like_sf"/>
</dbReference>
<evidence type="ECO:0000256" key="3">
    <source>
        <dbReference type="ARBA" id="ARBA00022475"/>
    </source>
</evidence>
<dbReference type="AlphaFoldDB" id="A0A537LVQ1"/>
<dbReference type="InterPro" id="IPR000515">
    <property type="entry name" value="MetI-like"/>
</dbReference>
<dbReference type="GO" id="GO:0015833">
    <property type="term" value="P:peptide transport"/>
    <property type="evidence" value="ECO:0007669"/>
    <property type="project" value="UniProtKB-KW"/>
</dbReference>
<evidence type="ECO:0000256" key="11">
    <source>
        <dbReference type="ARBA" id="ARBA00072251"/>
    </source>
</evidence>
<dbReference type="CDD" id="cd06261">
    <property type="entry name" value="TM_PBP2"/>
    <property type="match status" value="1"/>
</dbReference>
<dbReference type="Proteomes" id="UP000315217">
    <property type="component" value="Unassembled WGS sequence"/>
</dbReference>
<keyword evidence="2 12" id="KW-0813">Transport</keyword>
<feature type="transmembrane region" description="Helical" evidence="12">
    <location>
        <begin position="185"/>
        <end position="208"/>
    </location>
</feature>
<evidence type="ECO:0000256" key="1">
    <source>
        <dbReference type="ARBA" id="ARBA00004429"/>
    </source>
</evidence>
<evidence type="ECO:0000256" key="9">
    <source>
        <dbReference type="ARBA" id="ARBA00023136"/>
    </source>
</evidence>
<keyword evidence="8 12" id="KW-1133">Transmembrane helix</keyword>
<evidence type="ECO:0000313" key="15">
    <source>
        <dbReference type="EMBL" id="TMJ12098.1"/>
    </source>
</evidence>
<dbReference type="GO" id="GO:0005886">
    <property type="term" value="C:plasma membrane"/>
    <property type="evidence" value="ECO:0007669"/>
    <property type="project" value="UniProtKB-SubCell"/>
</dbReference>
<evidence type="ECO:0000256" key="13">
    <source>
        <dbReference type="SAM" id="MobiDB-lite"/>
    </source>
</evidence>
<protein>
    <recommendedName>
        <fullName evidence="11">Oligopeptide transport system permease protein OppC</fullName>
    </recommendedName>
</protein>
<feature type="transmembrane region" description="Helical" evidence="12">
    <location>
        <begin position="107"/>
        <end position="132"/>
    </location>
</feature>
<keyword evidence="7" id="KW-0653">Protein transport</keyword>
<feature type="transmembrane region" description="Helical" evidence="12">
    <location>
        <begin position="144"/>
        <end position="165"/>
    </location>
</feature>
<dbReference type="SUPFAM" id="SSF161098">
    <property type="entry name" value="MetI-like"/>
    <property type="match status" value="1"/>
</dbReference>
<keyword evidence="9 12" id="KW-0472">Membrane</keyword>
<organism evidence="15 16">
    <name type="scientific">Candidatus Segetimicrobium genomatis</name>
    <dbReference type="NCBI Taxonomy" id="2569760"/>
    <lineage>
        <taxon>Bacteria</taxon>
        <taxon>Bacillati</taxon>
        <taxon>Candidatus Sysuimicrobiota</taxon>
        <taxon>Candidatus Sysuimicrobiia</taxon>
        <taxon>Candidatus Sysuimicrobiales</taxon>
        <taxon>Candidatus Segetimicrobiaceae</taxon>
        <taxon>Candidatus Segetimicrobium</taxon>
    </lineage>
</organism>
<dbReference type="InterPro" id="IPR025966">
    <property type="entry name" value="OppC_N"/>
</dbReference>
<evidence type="ECO:0000256" key="6">
    <source>
        <dbReference type="ARBA" id="ARBA00022856"/>
    </source>
</evidence>
<dbReference type="PANTHER" id="PTHR43386">
    <property type="entry name" value="OLIGOPEPTIDE TRANSPORT SYSTEM PERMEASE PROTEIN APPC"/>
    <property type="match status" value="1"/>
</dbReference>
<comment type="caution">
    <text evidence="15">The sequence shown here is derived from an EMBL/GenBank/DDBJ whole genome shotgun (WGS) entry which is preliminary data.</text>
</comment>
<comment type="similarity">
    <text evidence="10">Belongs to the binding-protein-dependent transport system permease family. OppBC subfamily.</text>
</comment>
<accession>A0A537LVQ1</accession>
<dbReference type="PROSITE" id="PS50928">
    <property type="entry name" value="ABC_TM1"/>
    <property type="match status" value="1"/>
</dbReference>
<feature type="transmembrane region" description="Helical" evidence="12">
    <location>
        <begin position="44"/>
        <end position="66"/>
    </location>
</feature>
<evidence type="ECO:0000259" key="14">
    <source>
        <dbReference type="PROSITE" id="PS50928"/>
    </source>
</evidence>
<comment type="subcellular location">
    <subcellularLocation>
        <location evidence="1">Cell inner membrane</location>
        <topology evidence="1">Multi-pass membrane protein</topology>
    </subcellularLocation>
    <subcellularLocation>
        <location evidence="12">Cell membrane</location>
        <topology evidence="12">Multi-pass membrane protein</topology>
    </subcellularLocation>
</comment>